<evidence type="ECO:0000256" key="7">
    <source>
        <dbReference type="ARBA" id="ARBA00048807"/>
    </source>
</evidence>
<feature type="binding site" evidence="10">
    <location>
        <position position="32"/>
    </location>
    <ligand>
        <name>Zn(2+)</name>
        <dbReference type="ChEBI" id="CHEBI:29105"/>
    </ligand>
</feature>
<dbReference type="SUPFAM" id="SSF55620">
    <property type="entry name" value="Tetrahydrobiopterin biosynthesis enzymes-like"/>
    <property type="match status" value="1"/>
</dbReference>
<dbReference type="GO" id="GO:0046872">
    <property type="term" value="F:metal ion binding"/>
    <property type="evidence" value="ECO:0007669"/>
    <property type="project" value="UniProtKB-KW"/>
</dbReference>
<comment type="catalytic activity">
    <reaction evidence="7 8">
        <text>7,8-dihydroneopterin 3'-triphosphate + H2O = 6-carboxy-5,6,7,8-tetrahydropterin + triphosphate + acetaldehyde + 2 H(+)</text>
        <dbReference type="Rhea" id="RHEA:27966"/>
        <dbReference type="ChEBI" id="CHEBI:15343"/>
        <dbReference type="ChEBI" id="CHEBI:15377"/>
        <dbReference type="ChEBI" id="CHEBI:15378"/>
        <dbReference type="ChEBI" id="CHEBI:18036"/>
        <dbReference type="ChEBI" id="CHEBI:58462"/>
        <dbReference type="ChEBI" id="CHEBI:61032"/>
        <dbReference type="EC" id="4.1.2.50"/>
    </reaction>
</comment>
<reference evidence="12" key="1">
    <citation type="submission" date="2016-10" db="EMBL/GenBank/DDBJ databases">
        <authorList>
            <person name="Varghese N."/>
            <person name="Submissions S."/>
        </authorList>
    </citation>
    <scope>NUCLEOTIDE SEQUENCE [LARGE SCALE GENOMIC DNA]</scope>
    <source>
        <strain evidence="12">DSM 3384</strain>
    </source>
</reference>
<name>A0A1H2IE89_9BACT</name>
<keyword evidence="12" id="KW-1185">Reference proteome</keyword>
<keyword evidence="8" id="KW-0671">Queuosine biosynthesis</keyword>
<dbReference type="EMBL" id="FNLL01000008">
    <property type="protein sequence ID" value="SDU42178.1"/>
    <property type="molecule type" value="Genomic_DNA"/>
</dbReference>
<dbReference type="PANTHER" id="PTHR12589:SF7">
    <property type="entry name" value="6-PYRUVOYL TETRAHYDROBIOPTERIN SYNTHASE"/>
    <property type="match status" value="1"/>
</dbReference>
<feature type="binding site" evidence="10">
    <location>
        <position position="30"/>
    </location>
    <ligand>
        <name>Zn(2+)</name>
        <dbReference type="ChEBI" id="CHEBI:29105"/>
    </ligand>
</feature>
<evidence type="ECO:0000256" key="8">
    <source>
        <dbReference type="PIRNR" id="PIRNR006113"/>
    </source>
</evidence>
<evidence type="ECO:0000256" key="10">
    <source>
        <dbReference type="PIRSR" id="PIRSR006113-2"/>
    </source>
</evidence>
<protein>
    <recommendedName>
        <fullName evidence="3 8">6-carboxy-5,6,7,8-tetrahydropterin synthase</fullName>
        <ecNumber evidence="8">4.-.-.-</ecNumber>
    </recommendedName>
</protein>
<evidence type="ECO:0000256" key="9">
    <source>
        <dbReference type="PIRSR" id="PIRSR006113-1"/>
    </source>
</evidence>
<dbReference type="PANTHER" id="PTHR12589">
    <property type="entry name" value="PYRUVOYL TETRAHYDROBIOPTERIN SYNTHASE"/>
    <property type="match status" value="1"/>
</dbReference>
<evidence type="ECO:0000256" key="3">
    <source>
        <dbReference type="ARBA" id="ARBA00018141"/>
    </source>
</evidence>
<dbReference type="UniPathway" id="UPA00391"/>
<proteinExistence type="inferred from homology"/>
<comment type="cofactor">
    <cofactor evidence="8 10">
        <name>Zn(2+)</name>
        <dbReference type="ChEBI" id="CHEBI:29105"/>
    </cofactor>
    <text evidence="8 10">Binds 1 zinc ion per subunit.</text>
</comment>
<dbReference type="PIRSF" id="PIRSF006113">
    <property type="entry name" value="PTP_synth"/>
    <property type="match status" value="1"/>
</dbReference>
<dbReference type="Proteomes" id="UP000199608">
    <property type="component" value="Unassembled WGS sequence"/>
</dbReference>
<sequence length="126" mass="14169">MPGVYEIYVKDHFAAAHVLKGYDGNCSNMHGHNWIVEAYIQCTKLDHLGMGIDFMDVKSAVTDVLSKLDHTTLNDLPEFCNMNPTSENVAKILYTQLSRRLNTEHITVTKVMVFESPGCGSSYREV</sequence>
<organism evidence="11 12">
    <name type="scientific">Desulfobacula phenolica</name>
    <dbReference type="NCBI Taxonomy" id="90732"/>
    <lineage>
        <taxon>Bacteria</taxon>
        <taxon>Pseudomonadati</taxon>
        <taxon>Thermodesulfobacteriota</taxon>
        <taxon>Desulfobacteria</taxon>
        <taxon>Desulfobacterales</taxon>
        <taxon>Desulfobacteraceae</taxon>
        <taxon>Desulfobacula</taxon>
    </lineage>
</organism>
<keyword evidence="5 8" id="KW-0862">Zinc</keyword>
<dbReference type="GO" id="GO:0070497">
    <property type="term" value="F:6-carboxytetrahydropterin synthase activity"/>
    <property type="evidence" value="ECO:0007669"/>
    <property type="project" value="UniProtKB-EC"/>
</dbReference>
<dbReference type="EC" id="4.-.-.-" evidence="8"/>
<evidence type="ECO:0000256" key="5">
    <source>
        <dbReference type="ARBA" id="ARBA00022833"/>
    </source>
</evidence>
<dbReference type="AlphaFoldDB" id="A0A1H2IE89"/>
<dbReference type="Gene3D" id="3.30.479.10">
    <property type="entry name" value="6-pyruvoyl tetrahydropterin synthase/QueD"/>
    <property type="match status" value="1"/>
</dbReference>
<evidence type="ECO:0000256" key="4">
    <source>
        <dbReference type="ARBA" id="ARBA00022723"/>
    </source>
</evidence>
<feature type="active site" description="Proton acceptor" evidence="9">
    <location>
        <position position="26"/>
    </location>
</feature>
<evidence type="ECO:0000256" key="1">
    <source>
        <dbReference type="ARBA" id="ARBA00005061"/>
    </source>
</evidence>
<evidence type="ECO:0000313" key="11">
    <source>
        <dbReference type="EMBL" id="SDU42178.1"/>
    </source>
</evidence>
<dbReference type="InterPro" id="IPR038418">
    <property type="entry name" value="6-PTP_synth/QueD_sf"/>
</dbReference>
<feature type="binding site" evidence="10">
    <location>
        <position position="17"/>
    </location>
    <ligand>
        <name>Zn(2+)</name>
        <dbReference type="ChEBI" id="CHEBI:29105"/>
    </ligand>
</feature>
<evidence type="ECO:0000256" key="2">
    <source>
        <dbReference type="ARBA" id="ARBA00008900"/>
    </source>
</evidence>
<dbReference type="NCBIfam" id="TIGR03367">
    <property type="entry name" value="queuosine_QueD"/>
    <property type="match status" value="1"/>
</dbReference>
<accession>A0A1H2IE89</accession>
<comment type="pathway">
    <text evidence="1 8">Purine metabolism; 7-cyano-7-deazaguanine biosynthesis.</text>
</comment>
<dbReference type="InterPro" id="IPR007115">
    <property type="entry name" value="6-PTP_synth/QueD"/>
</dbReference>
<keyword evidence="4 8" id="KW-0479">Metal-binding</keyword>
<dbReference type="Pfam" id="PF01242">
    <property type="entry name" value="PTPS"/>
    <property type="match status" value="1"/>
</dbReference>
<feature type="active site" description="Charge relay system" evidence="9">
    <location>
        <position position="70"/>
    </location>
</feature>
<dbReference type="RefSeq" id="WP_092235388.1">
    <property type="nucleotide sequence ID" value="NZ_FNLL01000008.1"/>
</dbReference>
<keyword evidence="6 8" id="KW-0456">Lyase</keyword>
<feature type="active site" description="Charge relay system" evidence="9">
    <location>
        <position position="115"/>
    </location>
</feature>
<dbReference type="GO" id="GO:0008616">
    <property type="term" value="P:tRNA queuosine(34) biosynthetic process"/>
    <property type="evidence" value="ECO:0007669"/>
    <property type="project" value="UniProtKB-KW"/>
</dbReference>
<evidence type="ECO:0000256" key="6">
    <source>
        <dbReference type="ARBA" id="ARBA00023239"/>
    </source>
</evidence>
<evidence type="ECO:0000313" key="12">
    <source>
        <dbReference type="Proteomes" id="UP000199608"/>
    </source>
</evidence>
<comment type="similarity">
    <text evidence="2 8">Belongs to the PTPS family. QueD subfamily.</text>
</comment>
<gene>
    <name evidence="11" type="ORF">SAMN04487931_108104</name>
</gene>